<evidence type="ECO:0000256" key="6">
    <source>
        <dbReference type="ARBA" id="ARBA00023170"/>
    </source>
</evidence>
<feature type="transmembrane region" description="Helical" evidence="7">
    <location>
        <begin position="105"/>
        <end position="123"/>
    </location>
</feature>
<dbReference type="SUPFAM" id="SSF81321">
    <property type="entry name" value="Family A G protein-coupled receptor-like"/>
    <property type="match status" value="1"/>
</dbReference>
<feature type="transmembrane region" description="Helical" evidence="7">
    <location>
        <begin position="65"/>
        <end position="93"/>
    </location>
</feature>
<feature type="domain" description="G-protein coupled receptors family 1 profile" evidence="8">
    <location>
        <begin position="45"/>
        <end position="295"/>
    </location>
</feature>
<evidence type="ECO:0000256" key="2">
    <source>
        <dbReference type="ARBA" id="ARBA00022475"/>
    </source>
</evidence>
<evidence type="ECO:0000256" key="7">
    <source>
        <dbReference type="SAM" id="Phobius"/>
    </source>
</evidence>
<dbReference type="PRINTS" id="PR00237">
    <property type="entry name" value="GPCRRHODOPSN"/>
</dbReference>
<dbReference type="GO" id="GO:0005886">
    <property type="term" value="C:plasma membrane"/>
    <property type="evidence" value="ECO:0007669"/>
    <property type="project" value="UniProtKB-SubCell"/>
</dbReference>
<proteinExistence type="predicted"/>
<evidence type="ECO:0000256" key="3">
    <source>
        <dbReference type="ARBA" id="ARBA00022692"/>
    </source>
</evidence>
<keyword evidence="10" id="KW-1185">Reference proteome</keyword>
<dbReference type="OrthoDB" id="6143014at2759"/>
<dbReference type="Pfam" id="PF00001">
    <property type="entry name" value="7tm_1"/>
    <property type="match status" value="1"/>
</dbReference>
<keyword evidence="2" id="KW-1003">Cell membrane</keyword>
<reference evidence="9 10" key="1">
    <citation type="journal article" date="2017" name="Nat. Ecol. Evol.">
        <title>Scallop genome provides insights into evolution of bilaterian karyotype and development.</title>
        <authorList>
            <person name="Wang S."/>
            <person name="Zhang J."/>
            <person name="Jiao W."/>
            <person name="Li J."/>
            <person name="Xun X."/>
            <person name="Sun Y."/>
            <person name="Guo X."/>
            <person name="Huan P."/>
            <person name="Dong B."/>
            <person name="Zhang L."/>
            <person name="Hu X."/>
            <person name="Sun X."/>
            <person name="Wang J."/>
            <person name="Zhao C."/>
            <person name="Wang Y."/>
            <person name="Wang D."/>
            <person name="Huang X."/>
            <person name="Wang R."/>
            <person name="Lv J."/>
            <person name="Li Y."/>
            <person name="Zhang Z."/>
            <person name="Liu B."/>
            <person name="Lu W."/>
            <person name="Hui Y."/>
            <person name="Liang J."/>
            <person name="Zhou Z."/>
            <person name="Hou R."/>
            <person name="Li X."/>
            <person name="Liu Y."/>
            <person name="Li H."/>
            <person name="Ning X."/>
            <person name="Lin Y."/>
            <person name="Zhao L."/>
            <person name="Xing Q."/>
            <person name="Dou J."/>
            <person name="Li Y."/>
            <person name="Mao J."/>
            <person name="Guo H."/>
            <person name="Dou H."/>
            <person name="Li T."/>
            <person name="Mu C."/>
            <person name="Jiang W."/>
            <person name="Fu Q."/>
            <person name="Fu X."/>
            <person name="Miao Y."/>
            <person name="Liu J."/>
            <person name="Yu Q."/>
            <person name="Li R."/>
            <person name="Liao H."/>
            <person name="Li X."/>
            <person name="Kong Y."/>
            <person name="Jiang Z."/>
            <person name="Chourrout D."/>
            <person name="Li R."/>
            <person name="Bao Z."/>
        </authorList>
    </citation>
    <scope>NUCLEOTIDE SEQUENCE [LARGE SCALE GENOMIC DNA]</scope>
    <source>
        <strain evidence="9 10">PY_sf001</strain>
    </source>
</reference>
<dbReference type="Gene3D" id="1.20.1070.10">
    <property type="entry name" value="Rhodopsin 7-helix transmembrane proteins"/>
    <property type="match status" value="1"/>
</dbReference>
<dbReference type="PROSITE" id="PS50262">
    <property type="entry name" value="G_PROTEIN_RECEP_F1_2"/>
    <property type="match status" value="1"/>
</dbReference>
<protein>
    <submittedName>
        <fullName evidence="9">Beta-1 adrenergic receptor</fullName>
    </submittedName>
</protein>
<dbReference type="InterPro" id="IPR017452">
    <property type="entry name" value="GPCR_Rhodpsn_7TM"/>
</dbReference>
<keyword evidence="4 7" id="KW-1133">Transmembrane helix</keyword>
<sequence>MMDITTTGYSNQTNDTYEISGEKYVRYLNIIVFFEASMCVLIVIGNGFIITLIARRRLLGRSTNIFVFSIATADFLNGILSIPAHVLFLVLGGDLTVYLCKCHKFVMYLTKTVVPYTILFMTAEKTMRVLCPTREIVTVARCMFFTSLWWFFSAAFNIWSVVLYTKGTVSVSDTEAPTYQIPSCVLNSRFIDLHTAFLLTDVIIIFVIPTLAIFGLYCVLVRNNFTVLRERILTYFYVIKLFIALFVTFVLCQLPLEIFTFLDSRRKPFSLIYVLASHFATSLYFTRGVWNLVIYAYFKHYVCRKRQFSSIRANGAFRAGNMGAPSLRQRFRPRDR</sequence>
<keyword evidence="5 7" id="KW-0472">Membrane</keyword>
<evidence type="ECO:0000313" key="9">
    <source>
        <dbReference type="EMBL" id="OWF53921.1"/>
    </source>
</evidence>
<accession>A0A210QZ66</accession>
<organism evidence="9 10">
    <name type="scientific">Mizuhopecten yessoensis</name>
    <name type="common">Japanese scallop</name>
    <name type="synonym">Patinopecten yessoensis</name>
    <dbReference type="NCBI Taxonomy" id="6573"/>
    <lineage>
        <taxon>Eukaryota</taxon>
        <taxon>Metazoa</taxon>
        <taxon>Spiralia</taxon>
        <taxon>Lophotrochozoa</taxon>
        <taxon>Mollusca</taxon>
        <taxon>Bivalvia</taxon>
        <taxon>Autobranchia</taxon>
        <taxon>Pteriomorphia</taxon>
        <taxon>Pectinida</taxon>
        <taxon>Pectinoidea</taxon>
        <taxon>Pectinidae</taxon>
        <taxon>Mizuhopecten</taxon>
    </lineage>
</organism>
<feature type="transmembrane region" description="Helical" evidence="7">
    <location>
        <begin position="30"/>
        <end position="53"/>
    </location>
</feature>
<dbReference type="Proteomes" id="UP000242188">
    <property type="component" value="Unassembled WGS sequence"/>
</dbReference>
<name>A0A210QZ66_MIZYE</name>
<dbReference type="AlphaFoldDB" id="A0A210QZ66"/>
<evidence type="ECO:0000313" key="10">
    <source>
        <dbReference type="Proteomes" id="UP000242188"/>
    </source>
</evidence>
<feature type="transmembrane region" description="Helical" evidence="7">
    <location>
        <begin position="144"/>
        <end position="164"/>
    </location>
</feature>
<dbReference type="InterPro" id="IPR000276">
    <property type="entry name" value="GPCR_Rhodpsn"/>
</dbReference>
<dbReference type="GO" id="GO:0004930">
    <property type="term" value="F:G protein-coupled receptor activity"/>
    <property type="evidence" value="ECO:0007669"/>
    <property type="project" value="InterPro"/>
</dbReference>
<feature type="transmembrane region" description="Helical" evidence="7">
    <location>
        <begin position="271"/>
        <end position="298"/>
    </location>
</feature>
<evidence type="ECO:0000256" key="1">
    <source>
        <dbReference type="ARBA" id="ARBA00004651"/>
    </source>
</evidence>
<dbReference type="EMBL" id="NEDP02001185">
    <property type="protein sequence ID" value="OWF53921.1"/>
    <property type="molecule type" value="Genomic_DNA"/>
</dbReference>
<evidence type="ECO:0000256" key="5">
    <source>
        <dbReference type="ARBA" id="ARBA00023136"/>
    </source>
</evidence>
<dbReference type="CDD" id="cd00637">
    <property type="entry name" value="7tm_classA_rhodopsin-like"/>
    <property type="match status" value="1"/>
</dbReference>
<evidence type="ECO:0000256" key="4">
    <source>
        <dbReference type="ARBA" id="ARBA00022989"/>
    </source>
</evidence>
<gene>
    <name evidence="9" type="ORF">KP79_PYT13107</name>
</gene>
<comment type="caution">
    <text evidence="9">The sequence shown here is derived from an EMBL/GenBank/DDBJ whole genome shotgun (WGS) entry which is preliminary data.</text>
</comment>
<feature type="transmembrane region" description="Helical" evidence="7">
    <location>
        <begin position="232"/>
        <end position="251"/>
    </location>
</feature>
<feature type="transmembrane region" description="Helical" evidence="7">
    <location>
        <begin position="196"/>
        <end position="220"/>
    </location>
</feature>
<keyword evidence="6 9" id="KW-0675">Receptor</keyword>
<dbReference type="PANTHER" id="PTHR24241">
    <property type="entry name" value="NEUROPEPTIDE RECEPTOR-RELATED G-PROTEIN COUPLED RECEPTOR"/>
    <property type="match status" value="1"/>
</dbReference>
<keyword evidence="3 7" id="KW-0812">Transmembrane</keyword>
<comment type="subcellular location">
    <subcellularLocation>
        <location evidence="1">Cell membrane</location>
        <topology evidence="1">Multi-pass membrane protein</topology>
    </subcellularLocation>
</comment>
<evidence type="ECO:0000259" key="8">
    <source>
        <dbReference type="PROSITE" id="PS50262"/>
    </source>
</evidence>